<dbReference type="AlphaFoldDB" id="A0A061FNW2"/>
<evidence type="ECO:0008006" key="4">
    <source>
        <dbReference type="Google" id="ProtNLM"/>
    </source>
</evidence>
<dbReference type="Proteomes" id="UP000026915">
    <property type="component" value="Chromosome 10"/>
</dbReference>
<dbReference type="PANTHER" id="PTHR36619:SF3">
    <property type="entry name" value="TRANSMEMBRANE PROTEIN"/>
    <property type="match status" value="1"/>
</dbReference>
<dbReference type="Gramene" id="EOY18746">
    <property type="protein sequence ID" value="EOY18746"/>
    <property type="gene ID" value="TCM_043252"/>
</dbReference>
<keyword evidence="1" id="KW-0732">Signal</keyword>
<accession>A0A061FNW2</accession>
<proteinExistence type="predicted"/>
<evidence type="ECO:0000256" key="1">
    <source>
        <dbReference type="SAM" id="SignalP"/>
    </source>
</evidence>
<dbReference type="InParanoid" id="A0A061FNW2"/>
<feature type="signal peptide" evidence="1">
    <location>
        <begin position="1"/>
        <end position="25"/>
    </location>
</feature>
<protein>
    <recommendedName>
        <fullName evidence="4">Secreted protein</fullName>
    </recommendedName>
</protein>
<evidence type="ECO:0000313" key="2">
    <source>
        <dbReference type="EMBL" id="EOY18746.1"/>
    </source>
</evidence>
<name>A0A061FNW2_THECC</name>
<dbReference type="HOGENOM" id="CLU_173612_0_0_1"/>
<evidence type="ECO:0000313" key="3">
    <source>
        <dbReference type="Proteomes" id="UP000026915"/>
    </source>
</evidence>
<dbReference type="PANTHER" id="PTHR36619">
    <property type="entry name" value="OS04G0208900 PROTEIN"/>
    <property type="match status" value="1"/>
</dbReference>
<keyword evidence="3" id="KW-1185">Reference proteome</keyword>
<sequence length="102" mass="11200">MPTTLFFMFLLYFFLLLSPPPVMIGMNSMAIVGGATRPLVSKSPGLVTFKPETGTKHGFHSQDVKNCLPKGFHRTSAPSRYINDHTFGSTMCSTTSDISTRP</sequence>
<reference evidence="2 3" key="1">
    <citation type="journal article" date="2013" name="Genome Biol.">
        <title>The genome sequence of the most widely cultivated cacao type and its use to identify candidate genes regulating pod color.</title>
        <authorList>
            <person name="Motamayor J.C."/>
            <person name="Mockaitis K."/>
            <person name="Schmutz J."/>
            <person name="Haiminen N."/>
            <person name="Iii D.L."/>
            <person name="Cornejo O."/>
            <person name="Findley S.D."/>
            <person name="Zheng P."/>
            <person name="Utro F."/>
            <person name="Royaert S."/>
            <person name="Saski C."/>
            <person name="Jenkins J."/>
            <person name="Podicheti R."/>
            <person name="Zhao M."/>
            <person name="Scheffler B.E."/>
            <person name="Stack J.C."/>
            <person name="Feltus F.A."/>
            <person name="Mustiga G.M."/>
            <person name="Amores F."/>
            <person name="Phillips W."/>
            <person name="Marelli J.P."/>
            <person name="May G.D."/>
            <person name="Shapiro H."/>
            <person name="Ma J."/>
            <person name="Bustamante C.D."/>
            <person name="Schnell R.J."/>
            <person name="Main D."/>
            <person name="Gilbert D."/>
            <person name="Parida L."/>
            <person name="Kuhn D.N."/>
        </authorList>
    </citation>
    <scope>NUCLEOTIDE SEQUENCE [LARGE SCALE GENOMIC DNA]</scope>
    <source>
        <strain evidence="3">cv. Matina 1-6</strain>
    </source>
</reference>
<dbReference type="OMA" id="ETSTKHG"/>
<organism evidence="2 3">
    <name type="scientific">Theobroma cacao</name>
    <name type="common">Cacao</name>
    <name type="synonym">Cocoa</name>
    <dbReference type="NCBI Taxonomy" id="3641"/>
    <lineage>
        <taxon>Eukaryota</taxon>
        <taxon>Viridiplantae</taxon>
        <taxon>Streptophyta</taxon>
        <taxon>Embryophyta</taxon>
        <taxon>Tracheophyta</taxon>
        <taxon>Spermatophyta</taxon>
        <taxon>Magnoliopsida</taxon>
        <taxon>eudicotyledons</taxon>
        <taxon>Gunneridae</taxon>
        <taxon>Pentapetalae</taxon>
        <taxon>rosids</taxon>
        <taxon>malvids</taxon>
        <taxon>Malvales</taxon>
        <taxon>Malvaceae</taxon>
        <taxon>Byttnerioideae</taxon>
        <taxon>Theobroma</taxon>
    </lineage>
</organism>
<gene>
    <name evidence="2" type="ORF">TCM_043252</name>
</gene>
<dbReference type="eggNOG" id="ENOG502SFJG">
    <property type="taxonomic scope" value="Eukaryota"/>
</dbReference>
<dbReference type="EMBL" id="CM001888">
    <property type="protein sequence ID" value="EOY18746.1"/>
    <property type="molecule type" value="Genomic_DNA"/>
</dbReference>
<feature type="chain" id="PRO_5001598519" description="Secreted protein" evidence="1">
    <location>
        <begin position="26"/>
        <end position="102"/>
    </location>
</feature>